<feature type="non-terminal residue" evidence="1">
    <location>
        <position position="1"/>
    </location>
</feature>
<accession>A0AAD9R6Z3</accession>
<dbReference type="Proteomes" id="UP001249851">
    <property type="component" value="Unassembled WGS sequence"/>
</dbReference>
<reference evidence="1" key="1">
    <citation type="journal article" date="2023" name="G3 (Bethesda)">
        <title>Whole genome assembly and annotation of the endangered Caribbean coral Acropora cervicornis.</title>
        <authorList>
            <person name="Selwyn J.D."/>
            <person name="Vollmer S.V."/>
        </authorList>
    </citation>
    <scope>NUCLEOTIDE SEQUENCE</scope>
    <source>
        <strain evidence="1">K2</strain>
    </source>
</reference>
<reference evidence="1" key="2">
    <citation type="journal article" date="2023" name="Science">
        <title>Genomic signatures of disease resistance in endangered staghorn corals.</title>
        <authorList>
            <person name="Vollmer S.V."/>
            <person name="Selwyn J.D."/>
            <person name="Despard B.A."/>
            <person name="Roesel C.L."/>
        </authorList>
    </citation>
    <scope>NUCLEOTIDE SEQUENCE</scope>
    <source>
        <strain evidence="1">K2</strain>
    </source>
</reference>
<dbReference type="EMBL" id="JARQWQ010000001">
    <property type="protein sequence ID" value="KAK2574215.1"/>
    <property type="molecule type" value="Genomic_DNA"/>
</dbReference>
<organism evidence="1 2">
    <name type="scientific">Acropora cervicornis</name>
    <name type="common">Staghorn coral</name>
    <dbReference type="NCBI Taxonomy" id="6130"/>
    <lineage>
        <taxon>Eukaryota</taxon>
        <taxon>Metazoa</taxon>
        <taxon>Cnidaria</taxon>
        <taxon>Anthozoa</taxon>
        <taxon>Hexacorallia</taxon>
        <taxon>Scleractinia</taxon>
        <taxon>Astrocoeniina</taxon>
        <taxon>Acroporidae</taxon>
        <taxon>Acropora</taxon>
    </lineage>
</organism>
<name>A0AAD9R6Z3_ACRCE</name>
<proteinExistence type="predicted"/>
<comment type="caution">
    <text evidence="1">The sequence shown here is derived from an EMBL/GenBank/DDBJ whole genome shotgun (WGS) entry which is preliminary data.</text>
</comment>
<protein>
    <submittedName>
        <fullName evidence="1">Uncharacterized protein</fullName>
    </submittedName>
</protein>
<sequence length="137" mass="15407">LLVNSTNSGDTSRTVPAQPWKRMLAGGRLRRRRDAVMACFHLAARRGYRAFGIQNGGECFSGPLAHRTYNRYDPSNRCKNGKGGSWASNVYFIIKRRPITDLCLVPDADLVPYCRVTHSPLRETGPLFPRSVPLFKI</sequence>
<gene>
    <name evidence="1" type="ORF">P5673_000352</name>
</gene>
<keyword evidence="2" id="KW-1185">Reference proteome</keyword>
<dbReference type="AlphaFoldDB" id="A0AAD9R6Z3"/>
<evidence type="ECO:0000313" key="2">
    <source>
        <dbReference type="Proteomes" id="UP001249851"/>
    </source>
</evidence>
<evidence type="ECO:0000313" key="1">
    <source>
        <dbReference type="EMBL" id="KAK2574215.1"/>
    </source>
</evidence>